<feature type="binding site" evidence="6">
    <location>
        <position position="220"/>
    </location>
    <ligand>
        <name>S-adenosyl-L-methionine</name>
        <dbReference type="ChEBI" id="CHEBI:59789"/>
    </ligand>
</feature>
<evidence type="ECO:0000256" key="6">
    <source>
        <dbReference type="HAMAP-Rule" id="MF_01887"/>
    </source>
</evidence>
<dbReference type="InterPro" id="IPR013123">
    <property type="entry name" value="SpoU_subst-bd"/>
</dbReference>
<dbReference type="InterPro" id="IPR029028">
    <property type="entry name" value="Alpha/beta_knot_MTases"/>
</dbReference>
<dbReference type="InterPro" id="IPR029026">
    <property type="entry name" value="tRNA_m1G_MTases_N"/>
</dbReference>
<name>A0A7C5IZ31_9GAMM</name>
<dbReference type="SMART" id="SM00967">
    <property type="entry name" value="SpoU_sub_bind"/>
    <property type="match status" value="1"/>
</dbReference>
<evidence type="ECO:0000256" key="4">
    <source>
        <dbReference type="ARBA" id="ARBA00022679"/>
    </source>
</evidence>
<evidence type="ECO:0000256" key="5">
    <source>
        <dbReference type="ARBA" id="ARBA00022691"/>
    </source>
</evidence>
<dbReference type="AlphaFoldDB" id="A0A7C5IZ31"/>
<feature type="domain" description="RNA 2-O ribose methyltransferase substrate binding" evidence="7">
    <location>
        <begin position="6"/>
        <end position="82"/>
    </location>
</feature>
<dbReference type="Gene3D" id="3.40.1280.10">
    <property type="match status" value="1"/>
</dbReference>
<dbReference type="Proteomes" id="UP000886100">
    <property type="component" value="Unassembled WGS sequence"/>
</dbReference>
<dbReference type="InterPro" id="IPR024915">
    <property type="entry name" value="23S_rRNA_MeTrfase_RlmB"/>
</dbReference>
<sequence length="248" mass="26072">MSAGRLIAGIHAVRTALRHGAGVLEAVWYDPARRDRRLGQLLSALRRAGAPLEAADRATLDRLAEGAAHQGIVARVALPAARDEKALERLLEGLEAPPFLLVLDGVQDPHNLGACLRSADAAGVHAVIAPRDRAAGLTPVACKVASGAAESVPFVQVTNLARTLRHLREVHGVWVVGTAGEADTLLYEADLTGPLAIVMGGEEKGLRRLTREQCDLLVRLPMAGSVESLNVSVAAGVALFEAVRQRGA</sequence>
<evidence type="ECO:0000256" key="1">
    <source>
        <dbReference type="ARBA" id="ARBA00022490"/>
    </source>
</evidence>
<evidence type="ECO:0000256" key="3">
    <source>
        <dbReference type="ARBA" id="ARBA00022603"/>
    </source>
</evidence>
<dbReference type="Gene3D" id="3.30.1330.30">
    <property type="match status" value="1"/>
</dbReference>
<accession>A0A7C5IZ31</accession>
<dbReference type="GO" id="GO:0005829">
    <property type="term" value="C:cytosol"/>
    <property type="evidence" value="ECO:0007669"/>
    <property type="project" value="TreeGrafter"/>
</dbReference>
<dbReference type="Pfam" id="PF00588">
    <property type="entry name" value="SpoU_methylase"/>
    <property type="match status" value="1"/>
</dbReference>
<dbReference type="InterPro" id="IPR001537">
    <property type="entry name" value="SpoU_MeTrfase"/>
</dbReference>
<keyword evidence="1 6" id="KW-0963">Cytoplasm</keyword>
<dbReference type="EC" id="2.1.1.185" evidence="6"/>
<comment type="subcellular location">
    <subcellularLocation>
        <location evidence="6">Cytoplasm</location>
    </subcellularLocation>
</comment>
<dbReference type="InterPro" id="IPR029064">
    <property type="entry name" value="Ribosomal_eL30-like_sf"/>
</dbReference>
<dbReference type="Pfam" id="PF08032">
    <property type="entry name" value="SpoU_sub_bind"/>
    <property type="match status" value="1"/>
</dbReference>
<dbReference type="NCBIfam" id="TIGR00186">
    <property type="entry name" value="rRNA_methyl_3"/>
    <property type="match status" value="1"/>
</dbReference>
<evidence type="ECO:0000259" key="7">
    <source>
        <dbReference type="SMART" id="SM00967"/>
    </source>
</evidence>
<feature type="binding site" evidence="6">
    <location>
        <position position="200"/>
    </location>
    <ligand>
        <name>S-adenosyl-L-methionine</name>
        <dbReference type="ChEBI" id="CHEBI:59789"/>
    </ligand>
</feature>
<dbReference type="EMBL" id="DROM01000332">
    <property type="protein sequence ID" value="HHH13674.1"/>
    <property type="molecule type" value="Genomic_DNA"/>
</dbReference>
<keyword evidence="4 6" id="KW-0808">Transferase</keyword>
<dbReference type="GO" id="GO:0003723">
    <property type="term" value="F:RNA binding"/>
    <property type="evidence" value="ECO:0007669"/>
    <property type="project" value="InterPro"/>
</dbReference>
<dbReference type="CDD" id="cd18103">
    <property type="entry name" value="SpoU-like_RlmB"/>
    <property type="match status" value="1"/>
</dbReference>
<proteinExistence type="inferred from homology"/>
<dbReference type="PANTHER" id="PTHR46429:SF1">
    <property type="entry name" value="23S RRNA (GUANOSINE-2'-O-)-METHYLTRANSFERASE RLMB"/>
    <property type="match status" value="1"/>
</dbReference>
<dbReference type="SUPFAM" id="SSF75217">
    <property type="entry name" value="alpha/beta knot"/>
    <property type="match status" value="1"/>
</dbReference>
<comment type="caution">
    <text evidence="8">The sequence shown here is derived from an EMBL/GenBank/DDBJ whole genome shotgun (WGS) entry which is preliminary data.</text>
</comment>
<protein>
    <recommendedName>
        <fullName evidence="6">23S rRNA (guanosine-2'-O-)-methyltransferase RlmB</fullName>
        <ecNumber evidence="6">2.1.1.185</ecNumber>
    </recommendedName>
    <alternativeName>
        <fullName evidence="6">23S rRNA (guanosine2251 2'-O)-methyltransferase</fullName>
    </alternativeName>
    <alternativeName>
        <fullName evidence="6">23S rRNA Gm2251 2'-O-methyltransferase</fullName>
    </alternativeName>
</protein>
<dbReference type="FunFam" id="3.40.1280.10:FF:000008">
    <property type="entry name" value="Group 3 RNA methyltransferase TrmH"/>
    <property type="match status" value="1"/>
</dbReference>
<dbReference type="SUPFAM" id="SSF55315">
    <property type="entry name" value="L30e-like"/>
    <property type="match status" value="1"/>
</dbReference>
<dbReference type="HAMAP" id="MF_01887">
    <property type="entry name" value="23SrRNA_methyltr_B"/>
    <property type="match status" value="1"/>
</dbReference>
<dbReference type="InterPro" id="IPR004441">
    <property type="entry name" value="rRNA_MeTrfase_TrmH"/>
</dbReference>
<feature type="binding site" evidence="6">
    <location>
        <position position="229"/>
    </location>
    <ligand>
        <name>S-adenosyl-L-methionine</name>
        <dbReference type="ChEBI" id="CHEBI:59789"/>
    </ligand>
</feature>
<reference evidence="8" key="1">
    <citation type="journal article" date="2020" name="mSystems">
        <title>Genome- and Community-Level Interaction Insights into Carbon Utilization and Element Cycling Functions of Hydrothermarchaeota in Hydrothermal Sediment.</title>
        <authorList>
            <person name="Zhou Z."/>
            <person name="Liu Y."/>
            <person name="Xu W."/>
            <person name="Pan J."/>
            <person name="Luo Z.H."/>
            <person name="Li M."/>
        </authorList>
    </citation>
    <scope>NUCLEOTIDE SEQUENCE [LARGE SCALE GENOMIC DNA]</scope>
    <source>
        <strain evidence="8">HyVt-535</strain>
    </source>
</reference>
<dbReference type="GO" id="GO:0070039">
    <property type="term" value="F:rRNA (guanosine-2'-O-)-methyltransferase activity"/>
    <property type="evidence" value="ECO:0007669"/>
    <property type="project" value="UniProtKB-UniRule"/>
</dbReference>
<evidence type="ECO:0000313" key="8">
    <source>
        <dbReference type="EMBL" id="HHH13674.1"/>
    </source>
</evidence>
<keyword evidence="2 6" id="KW-0698">rRNA processing</keyword>
<evidence type="ECO:0000256" key="2">
    <source>
        <dbReference type="ARBA" id="ARBA00022552"/>
    </source>
</evidence>
<organism evidence="8">
    <name type="scientific">Thiolapillus brandeum</name>
    <dbReference type="NCBI Taxonomy" id="1076588"/>
    <lineage>
        <taxon>Bacteria</taxon>
        <taxon>Pseudomonadati</taxon>
        <taxon>Pseudomonadota</taxon>
        <taxon>Gammaproteobacteria</taxon>
        <taxon>Chromatiales</taxon>
        <taxon>Sedimenticolaceae</taxon>
        <taxon>Thiolapillus</taxon>
    </lineage>
</organism>
<keyword evidence="3 6" id="KW-0489">Methyltransferase</keyword>
<comment type="catalytic activity">
    <reaction evidence="6">
        <text>guanosine(2251) in 23S rRNA + S-adenosyl-L-methionine = 2'-O-methylguanosine(2251) in 23S rRNA + S-adenosyl-L-homocysteine + H(+)</text>
        <dbReference type="Rhea" id="RHEA:24140"/>
        <dbReference type="Rhea" id="RHEA-COMP:10239"/>
        <dbReference type="Rhea" id="RHEA-COMP:10241"/>
        <dbReference type="ChEBI" id="CHEBI:15378"/>
        <dbReference type="ChEBI" id="CHEBI:57856"/>
        <dbReference type="ChEBI" id="CHEBI:59789"/>
        <dbReference type="ChEBI" id="CHEBI:74269"/>
        <dbReference type="ChEBI" id="CHEBI:74445"/>
        <dbReference type="EC" id="2.1.1.185"/>
    </reaction>
</comment>
<dbReference type="PANTHER" id="PTHR46429">
    <property type="entry name" value="23S RRNA (GUANOSINE-2'-O-)-METHYLTRANSFERASE RLMB"/>
    <property type="match status" value="1"/>
</dbReference>
<keyword evidence="5 6" id="KW-0949">S-adenosyl-L-methionine</keyword>
<gene>
    <name evidence="6 8" type="primary">rlmB</name>
    <name evidence="8" type="ORF">ENJ98_05505</name>
</gene>
<comment type="function">
    <text evidence="6">Specifically methylates the ribose of guanosine 2251 in 23S rRNA.</text>
</comment>
<comment type="similarity">
    <text evidence="6">Belongs to the class IV-like SAM-binding methyltransferase superfamily. RNA methyltransferase TrmH family. RlmB subfamily.</text>
</comment>